<keyword evidence="14 17" id="KW-0496">Mitochondrion</keyword>
<gene>
    <name evidence="19" type="primary">ND4</name>
</gene>
<dbReference type="EMBL" id="MN792849">
    <property type="protein sequence ID" value="QNK04403.1"/>
    <property type="molecule type" value="Genomic_DNA"/>
</dbReference>
<evidence type="ECO:0000256" key="1">
    <source>
        <dbReference type="ARBA" id="ARBA00003257"/>
    </source>
</evidence>
<geneLocation type="mitochondrion" evidence="19"/>
<name>A0A7G8QC95_9CRUS</name>
<feature type="transmembrane region" description="Helical" evidence="17">
    <location>
        <begin position="321"/>
        <end position="339"/>
    </location>
</feature>
<evidence type="ECO:0000256" key="3">
    <source>
        <dbReference type="ARBA" id="ARBA00009025"/>
    </source>
</evidence>
<feature type="transmembrane region" description="Helical" evidence="17">
    <location>
        <begin position="202"/>
        <end position="221"/>
    </location>
</feature>
<dbReference type="GO" id="GO:0031966">
    <property type="term" value="C:mitochondrial membrane"/>
    <property type="evidence" value="ECO:0007669"/>
    <property type="project" value="UniProtKB-SubCell"/>
</dbReference>
<feature type="transmembrane region" description="Helical" evidence="17">
    <location>
        <begin position="78"/>
        <end position="96"/>
    </location>
</feature>
<comment type="subcellular location">
    <subcellularLocation>
        <location evidence="2 17">Mitochondrion membrane</location>
        <topology evidence="2 17">Multi-pass membrane protein</topology>
    </subcellularLocation>
</comment>
<proteinExistence type="inferred from homology"/>
<evidence type="ECO:0000256" key="15">
    <source>
        <dbReference type="ARBA" id="ARBA00023136"/>
    </source>
</evidence>
<dbReference type="GO" id="GO:0048039">
    <property type="term" value="F:ubiquinone binding"/>
    <property type="evidence" value="ECO:0007669"/>
    <property type="project" value="TreeGrafter"/>
</dbReference>
<comment type="catalytic activity">
    <reaction evidence="16 17">
        <text>a ubiquinone + NADH + 5 H(+)(in) = a ubiquinol + NAD(+) + 4 H(+)(out)</text>
        <dbReference type="Rhea" id="RHEA:29091"/>
        <dbReference type="Rhea" id="RHEA-COMP:9565"/>
        <dbReference type="Rhea" id="RHEA-COMP:9566"/>
        <dbReference type="ChEBI" id="CHEBI:15378"/>
        <dbReference type="ChEBI" id="CHEBI:16389"/>
        <dbReference type="ChEBI" id="CHEBI:17976"/>
        <dbReference type="ChEBI" id="CHEBI:57540"/>
        <dbReference type="ChEBI" id="CHEBI:57945"/>
        <dbReference type="EC" id="7.1.1.2"/>
    </reaction>
</comment>
<comment type="function">
    <text evidence="17">Core subunit of the mitochondrial membrane respiratory chain NADH dehydrogenase (Complex I) which catalyzes electron transfer from NADH through the respiratory chain, using ubiquinone as an electron acceptor. Essential for the catalytic activity and assembly of complex I.</text>
</comment>
<evidence type="ECO:0000313" key="19">
    <source>
        <dbReference type="EMBL" id="QNK04403.1"/>
    </source>
</evidence>
<keyword evidence="6 17" id="KW-0813">Transport</keyword>
<dbReference type="GO" id="GO:0042773">
    <property type="term" value="P:ATP synthesis coupled electron transport"/>
    <property type="evidence" value="ECO:0007669"/>
    <property type="project" value="InterPro"/>
</dbReference>
<keyword evidence="13 17" id="KW-0830">Ubiquinone</keyword>
<sequence length="420" mass="45382">MLVVIMVMVGSMMVGMDYWSVGAVVLSGLLLDVVVGLDFEPLVYGYGFLDYVSWFMLVMSLVLFYLMMMGSYESKSLLYVWVYLGMVVFVLASFMMVSFLGFYVMFEASMIPMVMILVGWGYQAERVGAMVYMMVYTVFSSLMMLVGLSVVGGWLKMMIGVESWGGSVSFLLVMVVFLVKLPMYGLHIWLPKAHVEASTAGSMILAGVLLKLGGYGLVRLMGQVGGSLMGKSWLVIVGLLGGIVSGLMCLRQVDLKRMVAYSSISHMSFIIAGFVSGSILSLMGMVIVMVGHGFSSSGLFYLSGVVSKIGGSRSIYMVKRWGVKMGGLVAILCVMNMSVPPSIGILGELMIYMGVSSLSGVLDVIMGVISFVVGGYSMYMYSVVGRAQGVDGGYVSLSDYYVLLYHAVVFMGGGSLVCLL</sequence>
<reference evidence="19" key="1">
    <citation type="submission" date="2019-12" db="EMBL/GenBank/DDBJ databases">
        <authorList>
            <person name="Dunlop J."/>
            <person name="Grau J.H."/>
            <person name="Gjerde B."/>
            <person name="Meixner M."/>
            <person name="Tappe D."/>
        </authorList>
    </citation>
    <scope>NUCLEOTIDE SEQUENCE</scope>
</reference>
<evidence type="ECO:0000256" key="9">
    <source>
        <dbReference type="ARBA" id="ARBA00022967"/>
    </source>
</evidence>
<keyword evidence="10 17" id="KW-0249">Electron transport</keyword>
<keyword evidence="7 17" id="KW-0679">Respiratory chain</keyword>
<comment type="similarity">
    <text evidence="3 17">Belongs to the complex I subunit 4 family.</text>
</comment>
<dbReference type="CTD" id="4538"/>
<dbReference type="Pfam" id="PF00361">
    <property type="entry name" value="Proton_antipo_M"/>
    <property type="match status" value="1"/>
</dbReference>
<feature type="transmembrane region" description="Helical" evidence="17">
    <location>
        <begin position="400"/>
        <end position="419"/>
    </location>
</feature>
<evidence type="ECO:0000256" key="10">
    <source>
        <dbReference type="ARBA" id="ARBA00022982"/>
    </source>
</evidence>
<evidence type="ECO:0000256" key="12">
    <source>
        <dbReference type="ARBA" id="ARBA00023027"/>
    </source>
</evidence>
<comment type="function">
    <text evidence="1">Core subunit of the mitochondrial membrane respiratory chain NADH dehydrogenase (Complex I) that is believed to belong to the minimal assembly required for catalysis. Complex I functions in the transfer of electrons from NADH to the respiratory chain. The immediate electron acceptor for the enzyme is believed to be ubiquinone.</text>
</comment>
<dbReference type="PRINTS" id="PR01437">
    <property type="entry name" value="NUOXDRDTASE4"/>
</dbReference>
<evidence type="ECO:0000256" key="13">
    <source>
        <dbReference type="ARBA" id="ARBA00023075"/>
    </source>
</evidence>
<evidence type="ECO:0000256" key="2">
    <source>
        <dbReference type="ARBA" id="ARBA00004225"/>
    </source>
</evidence>
<evidence type="ECO:0000256" key="4">
    <source>
        <dbReference type="ARBA" id="ARBA00012944"/>
    </source>
</evidence>
<evidence type="ECO:0000256" key="11">
    <source>
        <dbReference type="ARBA" id="ARBA00022989"/>
    </source>
</evidence>
<dbReference type="GO" id="GO:0003954">
    <property type="term" value="F:NADH dehydrogenase activity"/>
    <property type="evidence" value="ECO:0007669"/>
    <property type="project" value="TreeGrafter"/>
</dbReference>
<feature type="domain" description="NADH:quinone oxidoreductase/Mrp antiporter transmembrane" evidence="18">
    <location>
        <begin position="99"/>
        <end position="372"/>
    </location>
</feature>
<keyword evidence="9" id="KW-1278">Translocase</keyword>
<keyword evidence="12 17" id="KW-0520">NAD</keyword>
<keyword evidence="8 17" id="KW-0812">Transmembrane</keyword>
<dbReference type="PANTHER" id="PTHR43507:SF20">
    <property type="entry name" value="NADH-UBIQUINONE OXIDOREDUCTASE CHAIN 4"/>
    <property type="match status" value="1"/>
</dbReference>
<evidence type="ECO:0000256" key="5">
    <source>
        <dbReference type="ARBA" id="ARBA00021006"/>
    </source>
</evidence>
<evidence type="ECO:0000256" key="17">
    <source>
        <dbReference type="RuleBase" id="RU003297"/>
    </source>
</evidence>
<dbReference type="PANTHER" id="PTHR43507">
    <property type="entry name" value="NADH-UBIQUINONE OXIDOREDUCTASE CHAIN 4"/>
    <property type="match status" value="1"/>
</dbReference>
<dbReference type="RefSeq" id="YP_009975061.1">
    <property type="nucleotide sequence ID" value="NC_051998.1"/>
</dbReference>
<keyword evidence="15 17" id="KW-0472">Membrane</keyword>
<evidence type="ECO:0000259" key="18">
    <source>
        <dbReference type="Pfam" id="PF00361"/>
    </source>
</evidence>
<dbReference type="InterPro" id="IPR003918">
    <property type="entry name" value="NADH_UbQ_OxRdtase"/>
</dbReference>
<protein>
    <recommendedName>
        <fullName evidence="5 17">NADH-ubiquinone oxidoreductase chain 4</fullName>
        <ecNumber evidence="4 17">7.1.1.2</ecNumber>
    </recommendedName>
</protein>
<dbReference type="InterPro" id="IPR001750">
    <property type="entry name" value="ND/Mrp_TM"/>
</dbReference>
<accession>A0A7G8QC95</accession>
<evidence type="ECO:0000256" key="8">
    <source>
        <dbReference type="ARBA" id="ARBA00022692"/>
    </source>
</evidence>
<organism evidence="19">
    <name type="scientific">Linguatula arctica</name>
    <dbReference type="NCBI Taxonomy" id="1346601"/>
    <lineage>
        <taxon>Eukaryota</taxon>
        <taxon>Metazoa</taxon>
        <taxon>Ecdysozoa</taxon>
        <taxon>Arthropoda</taxon>
        <taxon>Crustacea</taxon>
        <taxon>Oligostraca</taxon>
        <taxon>Ichthyostraca</taxon>
        <taxon>Pentastomida</taxon>
        <taxon>Porocephalida</taxon>
        <taxon>Linguatulidae</taxon>
        <taxon>Linguatula</taxon>
    </lineage>
</organism>
<evidence type="ECO:0000256" key="16">
    <source>
        <dbReference type="ARBA" id="ARBA00049551"/>
    </source>
</evidence>
<dbReference type="GO" id="GO:0008137">
    <property type="term" value="F:NADH dehydrogenase (ubiquinone) activity"/>
    <property type="evidence" value="ECO:0007669"/>
    <property type="project" value="UniProtKB-UniRule"/>
</dbReference>
<dbReference type="AlphaFoldDB" id="A0A7G8QC95"/>
<feature type="transmembrane region" description="Helical" evidence="17">
    <location>
        <begin position="134"/>
        <end position="155"/>
    </location>
</feature>
<feature type="transmembrane region" description="Helical" evidence="17">
    <location>
        <begin position="167"/>
        <end position="190"/>
    </location>
</feature>
<dbReference type="EC" id="7.1.1.2" evidence="4 17"/>
<dbReference type="GeneID" id="60461555"/>
<keyword evidence="11 17" id="KW-1133">Transmembrane helix</keyword>
<evidence type="ECO:0000256" key="6">
    <source>
        <dbReference type="ARBA" id="ARBA00022448"/>
    </source>
</evidence>
<feature type="transmembrane region" description="Helical" evidence="17">
    <location>
        <begin position="46"/>
        <end position="66"/>
    </location>
</feature>
<feature type="transmembrane region" description="Helical" evidence="17">
    <location>
        <begin position="233"/>
        <end position="250"/>
    </location>
</feature>
<evidence type="ECO:0000256" key="7">
    <source>
        <dbReference type="ARBA" id="ARBA00022660"/>
    </source>
</evidence>
<feature type="transmembrane region" description="Helical" evidence="17">
    <location>
        <begin position="270"/>
        <end position="294"/>
    </location>
</feature>
<evidence type="ECO:0000256" key="14">
    <source>
        <dbReference type="ARBA" id="ARBA00023128"/>
    </source>
</evidence>
<feature type="transmembrane region" description="Helical" evidence="17">
    <location>
        <begin position="351"/>
        <end position="380"/>
    </location>
</feature>
<dbReference type="GO" id="GO:0015990">
    <property type="term" value="P:electron transport coupled proton transport"/>
    <property type="evidence" value="ECO:0007669"/>
    <property type="project" value="TreeGrafter"/>
</dbReference>
<feature type="transmembrane region" description="Helical" evidence="17">
    <location>
        <begin position="102"/>
        <end position="122"/>
    </location>
</feature>